<reference evidence="1 2" key="1">
    <citation type="submission" date="2017-12" db="EMBL/GenBank/DDBJ databases">
        <title>Kangiella profundi FT102 completed genome.</title>
        <authorList>
            <person name="Xu J."/>
            <person name="Wang J."/>
            <person name="Lu Y."/>
        </authorList>
    </citation>
    <scope>NUCLEOTIDE SEQUENCE [LARGE SCALE GENOMIC DNA]</scope>
    <source>
        <strain evidence="1 2">FT102</strain>
    </source>
</reference>
<name>A0A2K9AMS3_9GAMM</name>
<dbReference type="InterPro" id="IPR025557">
    <property type="entry name" value="DUF4282"/>
</dbReference>
<dbReference type="RefSeq" id="WP_106646766.1">
    <property type="nucleotide sequence ID" value="NZ_BMGO01000001.1"/>
</dbReference>
<gene>
    <name evidence="1" type="ORF">CW740_06535</name>
</gene>
<protein>
    <submittedName>
        <fullName evidence="1">Uncharacterized protein</fullName>
    </submittedName>
</protein>
<dbReference type="KEGG" id="kpd:CW740_06535"/>
<evidence type="ECO:0000313" key="1">
    <source>
        <dbReference type="EMBL" id="AUD78922.1"/>
    </source>
</evidence>
<proteinExistence type="predicted"/>
<dbReference type="Proteomes" id="UP000232693">
    <property type="component" value="Chromosome"/>
</dbReference>
<dbReference type="AlphaFoldDB" id="A0A2K9AMS3"/>
<dbReference type="Pfam" id="PF14110">
    <property type="entry name" value="DUF4282"/>
    <property type="match status" value="1"/>
</dbReference>
<keyword evidence="2" id="KW-1185">Reference proteome</keyword>
<accession>A0A2K9AMS3</accession>
<evidence type="ECO:0000313" key="2">
    <source>
        <dbReference type="Proteomes" id="UP000232693"/>
    </source>
</evidence>
<sequence>MKDILTFNKMVTPLIIQVIFWLGVLAIFIGAFQYNFLQGFLMIIFGTLIWRVYCELMIVIFKINNNVHILAAAKSDKAGSENGQ</sequence>
<organism evidence="1 2">
    <name type="scientific">Kangiella profundi</name>
    <dbReference type="NCBI Taxonomy" id="1561924"/>
    <lineage>
        <taxon>Bacteria</taxon>
        <taxon>Pseudomonadati</taxon>
        <taxon>Pseudomonadota</taxon>
        <taxon>Gammaproteobacteria</taxon>
        <taxon>Kangiellales</taxon>
        <taxon>Kangiellaceae</taxon>
        <taxon>Kangiella</taxon>
    </lineage>
</organism>
<dbReference type="EMBL" id="CP025120">
    <property type="protein sequence ID" value="AUD78922.1"/>
    <property type="molecule type" value="Genomic_DNA"/>
</dbReference>
<dbReference type="OrthoDB" id="280522at2"/>